<evidence type="ECO:0000256" key="2">
    <source>
        <dbReference type="SAM" id="MobiDB-lite"/>
    </source>
</evidence>
<feature type="region of interest" description="Disordered" evidence="2">
    <location>
        <begin position="106"/>
        <end position="130"/>
    </location>
</feature>
<feature type="domain" description="C2H2-type" evidence="3">
    <location>
        <begin position="140"/>
        <end position="166"/>
    </location>
</feature>
<dbReference type="PROSITE" id="PS50157">
    <property type="entry name" value="ZINC_FINGER_C2H2_2"/>
    <property type="match status" value="1"/>
</dbReference>
<dbReference type="Proteomes" id="UP001249851">
    <property type="component" value="Unassembled WGS sequence"/>
</dbReference>
<keyword evidence="1" id="KW-0863">Zinc-finger</keyword>
<evidence type="ECO:0000259" key="3">
    <source>
        <dbReference type="PROSITE" id="PS50157"/>
    </source>
</evidence>
<evidence type="ECO:0000313" key="5">
    <source>
        <dbReference type="Proteomes" id="UP001249851"/>
    </source>
</evidence>
<accession>A0AAD9PXL6</accession>
<sequence>MLTHLNAGHDIEAPAQMCKAILSSGGVQSVSVTLCESIVSSPVVQYKIDGVSALSNIQISKEGICAWRAYGVGTGRLIPQKFDIPSSEGLPSITVIQAHPSSFSSAVKRRPVTTRSNGSRASAAQVKTDEESTASAEGLFTCPEEGCTKTFLRHSTMMQHLDCSKHQRALEHKTLFDKAALEYAEQLEGQATLVPVVSRVHTSPKVVSDVSAKFRLREQTGKTDPTAVARSMMCAKDSNGSRLFTSKDYLTTNQIAGFFTRLASRKSLAEDEQQADIEVAVYEASRDELEKEVTHELAPKHPIVYDLYNLCELSLQKKLSDFSITMLKDICIFFEIGTSDVTVRQKKAIYQQATVALPGL</sequence>
<keyword evidence="1" id="KW-0479">Metal-binding</keyword>
<keyword evidence="1" id="KW-0862">Zinc</keyword>
<reference evidence="4" key="2">
    <citation type="journal article" date="2023" name="Science">
        <title>Genomic signatures of disease resistance in endangered staghorn corals.</title>
        <authorList>
            <person name="Vollmer S.V."/>
            <person name="Selwyn J.D."/>
            <person name="Despard B.A."/>
            <person name="Roesel C.L."/>
        </authorList>
    </citation>
    <scope>NUCLEOTIDE SEQUENCE</scope>
    <source>
        <strain evidence="4">K2</strain>
    </source>
</reference>
<evidence type="ECO:0000313" key="4">
    <source>
        <dbReference type="EMBL" id="KAK2550749.1"/>
    </source>
</evidence>
<organism evidence="4 5">
    <name type="scientific">Acropora cervicornis</name>
    <name type="common">Staghorn coral</name>
    <dbReference type="NCBI Taxonomy" id="6130"/>
    <lineage>
        <taxon>Eukaryota</taxon>
        <taxon>Metazoa</taxon>
        <taxon>Cnidaria</taxon>
        <taxon>Anthozoa</taxon>
        <taxon>Hexacorallia</taxon>
        <taxon>Scleractinia</taxon>
        <taxon>Astrocoeniina</taxon>
        <taxon>Acroporidae</taxon>
        <taxon>Acropora</taxon>
    </lineage>
</organism>
<dbReference type="PANTHER" id="PTHR33845">
    <property type="entry name" value="C2H2-TYPE DOMAIN-CONTAINING PROTEIN"/>
    <property type="match status" value="1"/>
</dbReference>
<dbReference type="InterPro" id="IPR013087">
    <property type="entry name" value="Znf_C2H2_type"/>
</dbReference>
<dbReference type="PROSITE" id="PS00028">
    <property type="entry name" value="ZINC_FINGER_C2H2_1"/>
    <property type="match status" value="1"/>
</dbReference>
<comment type="caution">
    <text evidence="4">The sequence shown here is derived from an EMBL/GenBank/DDBJ whole genome shotgun (WGS) entry which is preliminary data.</text>
</comment>
<dbReference type="PANTHER" id="PTHR33845:SF1">
    <property type="entry name" value="C2H2-TYPE DOMAIN-CONTAINING PROTEIN"/>
    <property type="match status" value="1"/>
</dbReference>
<feature type="compositionally biased region" description="Polar residues" evidence="2">
    <location>
        <begin position="113"/>
        <end position="122"/>
    </location>
</feature>
<reference evidence="4" key="1">
    <citation type="journal article" date="2023" name="G3 (Bethesda)">
        <title>Whole genome assembly and annotation of the endangered Caribbean coral Acropora cervicornis.</title>
        <authorList>
            <person name="Selwyn J.D."/>
            <person name="Vollmer S.V."/>
        </authorList>
    </citation>
    <scope>NUCLEOTIDE SEQUENCE</scope>
    <source>
        <strain evidence="4">K2</strain>
    </source>
</reference>
<name>A0AAD9PXL6_ACRCE</name>
<dbReference type="AlphaFoldDB" id="A0AAD9PXL6"/>
<keyword evidence="5" id="KW-1185">Reference proteome</keyword>
<evidence type="ECO:0000256" key="1">
    <source>
        <dbReference type="PROSITE-ProRule" id="PRU00042"/>
    </source>
</evidence>
<dbReference type="EMBL" id="JARQWQ010000107">
    <property type="protein sequence ID" value="KAK2550749.1"/>
    <property type="molecule type" value="Genomic_DNA"/>
</dbReference>
<dbReference type="GO" id="GO:0008270">
    <property type="term" value="F:zinc ion binding"/>
    <property type="evidence" value="ECO:0007669"/>
    <property type="project" value="UniProtKB-KW"/>
</dbReference>
<proteinExistence type="predicted"/>
<gene>
    <name evidence="4" type="ORF">P5673_028639</name>
</gene>
<protein>
    <recommendedName>
        <fullName evidence="3">C2H2-type domain-containing protein</fullName>
    </recommendedName>
</protein>